<gene>
    <name evidence="2" type="ORF">B0T25DRAFT_514467</name>
</gene>
<evidence type="ECO:0000313" key="2">
    <source>
        <dbReference type="EMBL" id="KAK3358802.1"/>
    </source>
</evidence>
<proteinExistence type="predicted"/>
<dbReference type="Proteomes" id="UP001275084">
    <property type="component" value="Unassembled WGS sequence"/>
</dbReference>
<dbReference type="EMBL" id="JAUIQD010000002">
    <property type="protein sequence ID" value="KAK3358802.1"/>
    <property type="molecule type" value="Genomic_DNA"/>
</dbReference>
<reference evidence="2" key="1">
    <citation type="journal article" date="2023" name="Mol. Phylogenet. Evol.">
        <title>Genome-scale phylogeny and comparative genomics of the fungal order Sordariales.</title>
        <authorList>
            <person name="Hensen N."/>
            <person name="Bonometti L."/>
            <person name="Westerberg I."/>
            <person name="Brannstrom I.O."/>
            <person name="Guillou S."/>
            <person name="Cros-Aarteil S."/>
            <person name="Calhoun S."/>
            <person name="Haridas S."/>
            <person name="Kuo A."/>
            <person name="Mondo S."/>
            <person name="Pangilinan J."/>
            <person name="Riley R."/>
            <person name="LaButti K."/>
            <person name="Andreopoulos B."/>
            <person name="Lipzen A."/>
            <person name="Chen C."/>
            <person name="Yan M."/>
            <person name="Daum C."/>
            <person name="Ng V."/>
            <person name="Clum A."/>
            <person name="Steindorff A."/>
            <person name="Ohm R.A."/>
            <person name="Martin F."/>
            <person name="Silar P."/>
            <person name="Natvig D.O."/>
            <person name="Lalanne C."/>
            <person name="Gautier V."/>
            <person name="Ament-Velasquez S.L."/>
            <person name="Kruys A."/>
            <person name="Hutchinson M.I."/>
            <person name="Powell A.J."/>
            <person name="Barry K."/>
            <person name="Miller A.N."/>
            <person name="Grigoriev I.V."/>
            <person name="Debuchy R."/>
            <person name="Gladieux P."/>
            <person name="Hiltunen Thoren M."/>
            <person name="Johannesson H."/>
        </authorList>
    </citation>
    <scope>NUCLEOTIDE SEQUENCE</scope>
    <source>
        <strain evidence="2">CBS 955.72</strain>
    </source>
</reference>
<dbReference type="PANTHER" id="PTHR43157:SF35">
    <property type="entry name" value="DEHYDROGENASE_REDUCTASE FAMILY PROTEIN, PUTATIVE-RELATED"/>
    <property type="match status" value="1"/>
</dbReference>
<sequence>MVGSKDLEPSHAPFFPNVFFHNQFRAKPQWPAPGTSLSGKTAIITGGNTGLGYEAGLQLLDLDLSRLILAVRSVEKGKAAAAKLRRLHPESTIDVWELEMSSYPSIQAFAKRVDSQLPRLDMAILNAGVMRFNFQVVASTGHEEIIQVNYLSTMLLALLLLPILKTKRAPGGEPARLTIISAALTLSAKFPNRDATPLLPSFDDPGTFDRQEHYISSKLLAHMFLWNLVDHVSADDVIVNLADPAWVKGTELIRDPRGPAVRAAFKLFGATTGRTPRVGASCYVDAVVNKGKEAHGCFLMSWRVHPFAAVLYTPEGRVVTQRVWDETLAELGFAGKSRRTQDDLDRSLPASPIIQPNAIDHVNNVLSEYQLIHASDDTAKVLRAFVDHLSGPVATASGKQPPITPSPNQSAAFAIELAMTQIEGSTRGGQKLLKEACLRRDGKRCAVSGLIDSEAYKMMPPGERRGTG</sequence>
<evidence type="ECO:0000313" key="3">
    <source>
        <dbReference type="Proteomes" id="UP001275084"/>
    </source>
</evidence>
<dbReference type="Pfam" id="PF00106">
    <property type="entry name" value="adh_short"/>
    <property type="match status" value="1"/>
</dbReference>
<keyword evidence="1" id="KW-0560">Oxidoreductase</keyword>
<protein>
    <recommendedName>
        <fullName evidence="4">Short-chain dehydrogenase/reductase family protein</fullName>
    </recommendedName>
</protein>
<dbReference type="SUPFAM" id="SSF51735">
    <property type="entry name" value="NAD(P)-binding Rossmann-fold domains"/>
    <property type="match status" value="1"/>
</dbReference>
<dbReference type="PANTHER" id="PTHR43157">
    <property type="entry name" value="PHOSPHATIDYLINOSITOL-GLYCAN BIOSYNTHESIS CLASS F PROTEIN-RELATED"/>
    <property type="match status" value="1"/>
</dbReference>
<dbReference type="Gene3D" id="3.40.50.720">
    <property type="entry name" value="NAD(P)-binding Rossmann-like Domain"/>
    <property type="match status" value="1"/>
</dbReference>
<accession>A0AAJ0HPF9</accession>
<comment type="caution">
    <text evidence="2">The sequence shown here is derived from an EMBL/GenBank/DDBJ whole genome shotgun (WGS) entry which is preliminary data.</text>
</comment>
<name>A0AAJ0HPF9_9PEZI</name>
<dbReference type="AlphaFoldDB" id="A0AAJ0HPF9"/>
<evidence type="ECO:0008006" key="4">
    <source>
        <dbReference type="Google" id="ProtNLM"/>
    </source>
</evidence>
<organism evidence="2 3">
    <name type="scientific">Lasiosphaeria hispida</name>
    <dbReference type="NCBI Taxonomy" id="260671"/>
    <lineage>
        <taxon>Eukaryota</taxon>
        <taxon>Fungi</taxon>
        <taxon>Dikarya</taxon>
        <taxon>Ascomycota</taxon>
        <taxon>Pezizomycotina</taxon>
        <taxon>Sordariomycetes</taxon>
        <taxon>Sordariomycetidae</taxon>
        <taxon>Sordariales</taxon>
        <taxon>Lasiosphaeriaceae</taxon>
        <taxon>Lasiosphaeria</taxon>
    </lineage>
</organism>
<keyword evidence="3" id="KW-1185">Reference proteome</keyword>
<evidence type="ECO:0000256" key="1">
    <source>
        <dbReference type="ARBA" id="ARBA00023002"/>
    </source>
</evidence>
<reference evidence="2" key="2">
    <citation type="submission" date="2023-06" db="EMBL/GenBank/DDBJ databases">
        <authorList>
            <consortium name="Lawrence Berkeley National Laboratory"/>
            <person name="Haridas S."/>
            <person name="Hensen N."/>
            <person name="Bonometti L."/>
            <person name="Westerberg I."/>
            <person name="Brannstrom I.O."/>
            <person name="Guillou S."/>
            <person name="Cros-Aarteil S."/>
            <person name="Calhoun S."/>
            <person name="Kuo A."/>
            <person name="Mondo S."/>
            <person name="Pangilinan J."/>
            <person name="Riley R."/>
            <person name="Labutti K."/>
            <person name="Andreopoulos B."/>
            <person name="Lipzen A."/>
            <person name="Chen C."/>
            <person name="Yanf M."/>
            <person name="Daum C."/>
            <person name="Ng V."/>
            <person name="Clum A."/>
            <person name="Steindorff A."/>
            <person name="Ohm R."/>
            <person name="Martin F."/>
            <person name="Silar P."/>
            <person name="Natvig D."/>
            <person name="Lalanne C."/>
            <person name="Gautier V."/>
            <person name="Ament-Velasquez S.L."/>
            <person name="Kruys A."/>
            <person name="Hutchinson M.I."/>
            <person name="Powell A.J."/>
            <person name="Barry K."/>
            <person name="Miller A.N."/>
            <person name="Grigoriev I.V."/>
            <person name="Debuchy R."/>
            <person name="Gladieux P."/>
            <person name="Thoren M.H."/>
            <person name="Johannesson H."/>
        </authorList>
    </citation>
    <scope>NUCLEOTIDE SEQUENCE</scope>
    <source>
        <strain evidence="2">CBS 955.72</strain>
    </source>
</reference>
<dbReference type="InterPro" id="IPR002347">
    <property type="entry name" value="SDR_fam"/>
</dbReference>
<dbReference type="GO" id="GO:0016491">
    <property type="term" value="F:oxidoreductase activity"/>
    <property type="evidence" value="ECO:0007669"/>
    <property type="project" value="UniProtKB-KW"/>
</dbReference>
<dbReference type="InterPro" id="IPR036291">
    <property type="entry name" value="NAD(P)-bd_dom_sf"/>
</dbReference>